<dbReference type="SUPFAM" id="SSF56281">
    <property type="entry name" value="Metallo-hydrolase/oxidoreductase"/>
    <property type="match status" value="1"/>
</dbReference>
<protein>
    <recommendedName>
        <fullName evidence="2">Metallo-beta-lactamase domain-containing protein</fullName>
    </recommendedName>
</protein>
<dbReference type="EMBL" id="MJAT01000036">
    <property type="protein sequence ID" value="OEH84821.1"/>
    <property type="molecule type" value="Genomic_DNA"/>
</dbReference>
<dbReference type="PANTHER" id="PTHR30619:SF1">
    <property type="entry name" value="RECOMBINATION PROTEIN 2"/>
    <property type="match status" value="1"/>
</dbReference>
<dbReference type="STRING" id="1390249.BHU72_08295"/>
<dbReference type="InterPro" id="IPR036866">
    <property type="entry name" value="RibonucZ/Hydroxyglut_hydro"/>
</dbReference>
<gene>
    <name evidence="3" type="ORF">BHU72_08295</name>
</gene>
<feature type="transmembrane region" description="Helical" evidence="1">
    <location>
        <begin position="6"/>
        <end position="26"/>
    </location>
</feature>
<feature type="domain" description="Metallo-beta-lactamase" evidence="2">
    <location>
        <begin position="64"/>
        <end position="244"/>
    </location>
</feature>
<sequence length="294" mass="33634">MSRFWYFTIILSMVTFMLSSFTWMSLPVTKQEKYIERYTKKDSEDTPNEKSFKSYYLDLGRGESTIMLTPTNQVILIDVGNVESFNKLSFILQELGITTIDFLFITTNEIDHSGALPELAKKIAIKNLFISKSMTEGMEDNVKQTISKMSNVITMSDGKKIHIEDQVEIVAYFENPLVLSIRHNEITYLHMSDGNFETEEELIKKYPKHIKAHILKVGNHGQSLTCSDEFIKTVNPQVAIILGGDREDNNRPSYGVLERLTESWIDVYQNDVKGTILITSDGAKYDVKTHITAY</sequence>
<dbReference type="PANTHER" id="PTHR30619">
    <property type="entry name" value="DNA INTERNALIZATION/COMPETENCE PROTEIN COMEC/REC2"/>
    <property type="match status" value="1"/>
</dbReference>
<keyword evidence="1" id="KW-0472">Membrane</keyword>
<comment type="caution">
    <text evidence="3">The sequence shown here is derived from an EMBL/GenBank/DDBJ whole genome shotgun (WGS) entry which is preliminary data.</text>
</comment>
<proteinExistence type="predicted"/>
<organism evidence="3 4">
    <name type="scientific">Desulfuribacillus stibiiarsenatis</name>
    <dbReference type="NCBI Taxonomy" id="1390249"/>
    <lineage>
        <taxon>Bacteria</taxon>
        <taxon>Bacillati</taxon>
        <taxon>Bacillota</taxon>
        <taxon>Desulfuribacillia</taxon>
        <taxon>Desulfuribacillales</taxon>
        <taxon>Desulfuribacillaceae</taxon>
        <taxon>Desulfuribacillus</taxon>
    </lineage>
</organism>
<keyword evidence="1" id="KW-0812">Transmembrane</keyword>
<dbReference type="InterPro" id="IPR052159">
    <property type="entry name" value="Competence_DNA_uptake"/>
</dbReference>
<evidence type="ECO:0000313" key="4">
    <source>
        <dbReference type="Proteomes" id="UP000095255"/>
    </source>
</evidence>
<dbReference type="OrthoDB" id="2696637at2"/>
<reference evidence="3 4" key="1">
    <citation type="submission" date="2016-09" db="EMBL/GenBank/DDBJ databases">
        <title>Desulfuribacillus arsenicus sp. nov., an obligately anaerobic, dissimilatory arsenic- and antimonate-reducing bacterium isolated from anoxic sediments.</title>
        <authorList>
            <person name="Abin C.A."/>
            <person name="Hollibaugh J.T."/>
        </authorList>
    </citation>
    <scope>NUCLEOTIDE SEQUENCE [LARGE SCALE GENOMIC DNA]</scope>
    <source>
        <strain evidence="3 4">MLFW-2</strain>
    </source>
</reference>
<dbReference type="Pfam" id="PF00753">
    <property type="entry name" value="Lactamase_B"/>
    <property type="match status" value="1"/>
</dbReference>
<dbReference type="Gene3D" id="3.60.15.10">
    <property type="entry name" value="Ribonuclease Z/Hydroxyacylglutathione hydrolase-like"/>
    <property type="match status" value="1"/>
</dbReference>
<dbReference type="InterPro" id="IPR001279">
    <property type="entry name" value="Metallo-B-lactamas"/>
</dbReference>
<evidence type="ECO:0000259" key="2">
    <source>
        <dbReference type="Pfam" id="PF00753"/>
    </source>
</evidence>
<accession>A0A1E5L3Z9</accession>
<name>A0A1E5L3Z9_9FIRM</name>
<keyword evidence="1" id="KW-1133">Transmembrane helix</keyword>
<dbReference type="AlphaFoldDB" id="A0A1E5L3Z9"/>
<dbReference type="RefSeq" id="WP_069702920.1">
    <property type="nucleotide sequence ID" value="NZ_MJAT01000036.1"/>
</dbReference>
<dbReference type="Proteomes" id="UP000095255">
    <property type="component" value="Unassembled WGS sequence"/>
</dbReference>
<evidence type="ECO:0000313" key="3">
    <source>
        <dbReference type="EMBL" id="OEH84821.1"/>
    </source>
</evidence>
<evidence type="ECO:0000256" key="1">
    <source>
        <dbReference type="SAM" id="Phobius"/>
    </source>
</evidence>
<keyword evidence="4" id="KW-1185">Reference proteome</keyword>